<evidence type="ECO:0000313" key="2">
    <source>
        <dbReference type="EMBL" id="CAG8668308.1"/>
    </source>
</evidence>
<feature type="region of interest" description="Disordered" evidence="1">
    <location>
        <begin position="24"/>
        <end position="45"/>
    </location>
</feature>
<comment type="caution">
    <text evidence="2">The sequence shown here is derived from an EMBL/GenBank/DDBJ whole genome shotgun (WGS) entry which is preliminary data.</text>
</comment>
<feature type="compositionally biased region" description="Low complexity" evidence="1">
    <location>
        <begin position="24"/>
        <end position="35"/>
    </location>
</feature>
<protein>
    <submittedName>
        <fullName evidence="2">14036_t:CDS:1</fullName>
    </submittedName>
</protein>
<reference evidence="2" key="1">
    <citation type="submission" date="2021-06" db="EMBL/GenBank/DDBJ databases">
        <authorList>
            <person name="Kallberg Y."/>
            <person name="Tangrot J."/>
            <person name="Rosling A."/>
        </authorList>
    </citation>
    <scope>NUCLEOTIDE SEQUENCE</scope>
    <source>
        <strain evidence="2">MA453B</strain>
    </source>
</reference>
<name>A0A9N9HE26_9GLOM</name>
<proteinExistence type="predicted"/>
<keyword evidence="3" id="KW-1185">Reference proteome</keyword>
<evidence type="ECO:0000313" key="3">
    <source>
        <dbReference type="Proteomes" id="UP000789405"/>
    </source>
</evidence>
<dbReference type="Proteomes" id="UP000789405">
    <property type="component" value="Unassembled WGS sequence"/>
</dbReference>
<accession>A0A9N9HE26</accession>
<dbReference type="AlphaFoldDB" id="A0A9N9HE26"/>
<dbReference type="EMBL" id="CAJVPY010006734">
    <property type="protein sequence ID" value="CAG8668308.1"/>
    <property type="molecule type" value="Genomic_DNA"/>
</dbReference>
<feature type="non-terminal residue" evidence="2">
    <location>
        <position position="45"/>
    </location>
</feature>
<evidence type="ECO:0000256" key="1">
    <source>
        <dbReference type="SAM" id="MobiDB-lite"/>
    </source>
</evidence>
<sequence>MSIIEFTTIKLLQKQNSNVISQKINSNQNNSSNEENLSDQPKKGI</sequence>
<organism evidence="2 3">
    <name type="scientific">Dentiscutata erythropus</name>
    <dbReference type="NCBI Taxonomy" id="1348616"/>
    <lineage>
        <taxon>Eukaryota</taxon>
        <taxon>Fungi</taxon>
        <taxon>Fungi incertae sedis</taxon>
        <taxon>Mucoromycota</taxon>
        <taxon>Glomeromycotina</taxon>
        <taxon>Glomeromycetes</taxon>
        <taxon>Diversisporales</taxon>
        <taxon>Gigasporaceae</taxon>
        <taxon>Dentiscutata</taxon>
    </lineage>
</organism>
<gene>
    <name evidence="2" type="ORF">DERYTH_LOCUS11088</name>
</gene>